<dbReference type="PANTHER" id="PTHR30055:SF153">
    <property type="entry name" value="HTH-TYPE TRANSCRIPTIONAL REPRESSOR RV3405C"/>
    <property type="match status" value="1"/>
</dbReference>
<organism evidence="4 5">
    <name type="scientific">Longispora fulva</name>
    <dbReference type="NCBI Taxonomy" id="619741"/>
    <lineage>
        <taxon>Bacteria</taxon>
        <taxon>Bacillati</taxon>
        <taxon>Actinomycetota</taxon>
        <taxon>Actinomycetes</taxon>
        <taxon>Micromonosporales</taxon>
        <taxon>Micromonosporaceae</taxon>
        <taxon>Longispora</taxon>
    </lineage>
</organism>
<dbReference type="Proteomes" id="UP000622552">
    <property type="component" value="Unassembled WGS sequence"/>
</dbReference>
<reference evidence="4" key="1">
    <citation type="submission" date="2020-11" db="EMBL/GenBank/DDBJ databases">
        <title>Sequencing the genomes of 1000 actinobacteria strains.</title>
        <authorList>
            <person name="Klenk H.-P."/>
        </authorList>
    </citation>
    <scope>NUCLEOTIDE SEQUENCE</scope>
    <source>
        <strain evidence="4">DSM 45356</strain>
    </source>
</reference>
<evidence type="ECO:0000313" key="5">
    <source>
        <dbReference type="Proteomes" id="UP000622552"/>
    </source>
</evidence>
<dbReference type="Gene3D" id="1.10.357.10">
    <property type="entry name" value="Tetracycline Repressor, domain 2"/>
    <property type="match status" value="1"/>
</dbReference>
<dbReference type="InterPro" id="IPR050109">
    <property type="entry name" value="HTH-type_TetR-like_transc_reg"/>
</dbReference>
<accession>A0A8J7GY65</accession>
<comment type="caution">
    <text evidence="4">The sequence shown here is derived from an EMBL/GenBank/DDBJ whole genome shotgun (WGS) entry which is preliminary data.</text>
</comment>
<dbReference type="GO" id="GO:0003700">
    <property type="term" value="F:DNA-binding transcription factor activity"/>
    <property type="evidence" value="ECO:0007669"/>
    <property type="project" value="TreeGrafter"/>
</dbReference>
<dbReference type="AlphaFoldDB" id="A0A8J7GY65"/>
<dbReference type="InterPro" id="IPR009057">
    <property type="entry name" value="Homeodomain-like_sf"/>
</dbReference>
<dbReference type="Gene3D" id="1.10.10.60">
    <property type="entry name" value="Homeodomain-like"/>
    <property type="match status" value="1"/>
</dbReference>
<evidence type="ECO:0000256" key="2">
    <source>
        <dbReference type="PROSITE-ProRule" id="PRU00335"/>
    </source>
</evidence>
<evidence type="ECO:0000259" key="3">
    <source>
        <dbReference type="PROSITE" id="PS50977"/>
    </source>
</evidence>
<dbReference type="PROSITE" id="PS50977">
    <property type="entry name" value="HTH_TETR_2"/>
    <property type="match status" value="1"/>
</dbReference>
<evidence type="ECO:0000256" key="1">
    <source>
        <dbReference type="ARBA" id="ARBA00023125"/>
    </source>
</evidence>
<feature type="DNA-binding region" description="H-T-H motif" evidence="2">
    <location>
        <begin position="33"/>
        <end position="52"/>
    </location>
</feature>
<dbReference type="InterPro" id="IPR001647">
    <property type="entry name" value="HTH_TetR"/>
</dbReference>
<dbReference type="GO" id="GO:0000976">
    <property type="term" value="F:transcription cis-regulatory region binding"/>
    <property type="evidence" value="ECO:0007669"/>
    <property type="project" value="TreeGrafter"/>
</dbReference>
<feature type="domain" description="HTH tetR-type" evidence="3">
    <location>
        <begin position="10"/>
        <end position="70"/>
    </location>
</feature>
<keyword evidence="1 2" id="KW-0238">DNA-binding</keyword>
<dbReference type="Pfam" id="PF00440">
    <property type="entry name" value="TetR_N"/>
    <property type="match status" value="1"/>
</dbReference>
<dbReference type="RefSeq" id="WP_197007825.1">
    <property type="nucleotide sequence ID" value="NZ_BONS01000013.1"/>
</dbReference>
<protein>
    <submittedName>
        <fullName evidence="4">AcrR family transcriptional regulator</fullName>
    </submittedName>
</protein>
<proteinExistence type="predicted"/>
<evidence type="ECO:0000313" key="4">
    <source>
        <dbReference type="EMBL" id="MBG6141404.1"/>
    </source>
</evidence>
<gene>
    <name evidence="4" type="ORF">IW245_007598</name>
</gene>
<dbReference type="PANTHER" id="PTHR30055">
    <property type="entry name" value="HTH-TYPE TRANSCRIPTIONAL REGULATOR RUTR"/>
    <property type="match status" value="1"/>
</dbReference>
<dbReference type="SUPFAM" id="SSF46689">
    <property type="entry name" value="Homeodomain-like"/>
    <property type="match status" value="1"/>
</dbReference>
<keyword evidence="5" id="KW-1185">Reference proteome</keyword>
<name>A0A8J7GY65_9ACTN</name>
<dbReference type="EMBL" id="JADOUF010000001">
    <property type="protein sequence ID" value="MBG6141404.1"/>
    <property type="molecule type" value="Genomic_DNA"/>
</dbReference>
<sequence>MTSSRNNPTRADEDLLLDAARDRITAVGLRRATLTDIARRAGVSRMTIYRRWPDMAALVGDVMTREWVGLIGAVGAAATGAHTRERLVTGVVEGVRTMREHPMFRRIVDLDPEVLLPYLVDRRGASQDAMLAQISAGVVAGQADGSVRAGDVAVLAQSVLLTLQSFALSAPIMGGSIAALDAELATLLDRYLAP</sequence>